<dbReference type="Pfam" id="PF13148">
    <property type="entry name" value="DUF3987"/>
    <property type="match status" value="1"/>
</dbReference>
<dbReference type="PATRIC" id="fig|476652.3.peg.4560"/>
<dbReference type="AlphaFoldDB" id="A0A0J1FK00"/>
<evidence type="ECO:0000313" key="1">
    <source>
        <dbReference type="EMBL" id="KLU63775.1"/>
    </source>
</evidence>
<dbReference type="EMBL" id="LDZY01000026">
    <property type="protein sequence ID" value="KLU63775.1"/>
    <property type="molecule type" value="Genomic_DNA"/>
</dbReference>
<evidence type="ECO:0008006" key="3">
    <source>
        <dbReference type="Google" id="ProtNLM"/>
    </source>
</evidence>
<dbReference type="InterPro" id="IPR025048">
    <property type="entry name" value="DUF3987"/>
</dbReference>
<proteinExistence type="predicted"/>
<keyword evidence="2" id="KW-1185">Reference proteome</keyword>
<sequence>MIETESMIPSGDAVSEILKFLQAIYGETEGYTYIWLLKKKKTLWRPLSNLRDMAESAVRFGHSQDIYFPVCPQVKALTENERGTLVSVHSMTCFYCDFDCQGGNHKQKNLPTFEEVWEWLMSLPYPPSIILFTGGGIHCYWLFDKPWIFESNDDRQKAQETSRLWQKRFIRDFAKRGWKLDNTSDLTRVLRLPGTMNCKGDTPIPVQILTFEPERRYDIHQLVDMPMEGELNSRDCRDNRDGIEHMIFDRCAFLRHCRDDAGTLAEPEWYAAISILARLFKGVDMVHQISQPYPNYDRHETDRKILHAMNDAGPATCHRIRNEFPGYCTECREQVKSPVVLVNPSKSLSSSDNWGQIVPFNGDYELPEFPVDVFPGWLRDTVEAEAIALQVPMGLPGMIALSILSTAVAGKAEIELRPGWKESLNLWVIAAMDPGNRKSKTFSNLVRPLAQWEFEKQKEVTPLVKQAESMKKLKEGQINKLQTDAVKAKNTETAEELAMKAASIACEIEDMGIPSLPKLYLDDHTQEKLVIAMSEQGGRIAILSSEAGLFGLIEGRYTQSGGPNLDVYLKAFSGDPLRVDRIGRPSIQIDKPLLTIGVSVQPDALRGLLDVPHFRGRGLLGRFAYAIPKSFVGYRKIDAPSVPESVKAAYQAGMTRLLNLPLSNSPGVIQLSQDANQIFREFEQTIEYYLRPFGKLSGIIDWGAKLCGLTGRIAGLLHLADNSFSSEPWHVPLSGNTMQAATKLSM</sequence>
<dbReference type="Proteomes" id="UP000036356">
    <property type="component" value="Unassembled WGS sequence"/>
</dbReference>
<reference evidence="1 2" key="1">
    <citation type="submission" date="2015-06" db="EMBL/GenBank/DDBJ databases">
        <title>Draft genome of the moderately acidophilic sulfate reducer Candidatus Desulfosporosinus acididurans strain M1.</title>
        <authorList>
            <person name="Poehlein A."/>
            <person name="Petzsch P."/>
            <person name="Johnson B.D."/>
            <person name="Schloemann M."/>
            <person name="Daniel R."/>
            <person name="Muehling M."/>
        </authorList>
    </citation>
    <scope>NUCLEOTIDE SEQUENCE [LARGE SCALE GENOMIC DNA]</scope>
    <source>
        <strain evidence="1 2">M1</strain>
    </source>
</reference>
<gene>
    <name evidence="1" type="ORF">DEAC_c43040</name>
</gene>
<comment type="caution">
    <text evidence="1">The sequence shown here is derived from an EMBL/GenBank/DDBJ whole genome shotgun (WGS) entry which is preliminary data.</text>
</comment>
<organism evidence="1 2">
    <name type="scientific">Desulfosporosinus acididurans</name>
    <dbReference type="NCBI Taxonomy" id="476652"/>
    <lineage>
        <taxon>Bacteria</taxon>
        <taxon>Bacillati</taxon>
        <taxon>Bacillota</taxon>
        <taxon>Clostridia</taxon>
        <taxon>Eubacteriales</taxon>
        <taxon>Desulfitobacteriaceae</taxon>
        <taxon>Desulfosporosinus</taxon>
    </lineage>
</organism>
<dbReference type="STRING" id="476652.DEAC_c43040"/>
<protein>
    <recommendedName>
        <fullName evidence="3">DUF3987 domain-containing protein</fullName>
    </recommendedName>
</protein>
<accession>A0A0J1FK00</accession>
<evidence type="ECO:0000313" key="2">
    <source>
        <dbReference type="Proteomes" id="UP000036356"/>
    </source>
</evidence>
<dbReference type="RefSeq" id="WP_047812067.1">
    <property type="nucleotide sequence ID" value="NZ_LDZY01000026.1"/>
</dbReference>
<name>A0A0J1FK00_9FIRM</name>